<protein>
    <submittedName>
        <fullName evidence="1">Uncharacterized protein</fullName>
    </submittedName>
</protein>
<gene>
    <name evidence="1" type="ORF">DVH24_025805</name>
</gene>
<keyword evidence="2" id="KW-1185">Reference proteome</keyword>
<reference evidence="1 2" key="1">
    <citation type="submission" date="2018-10" db="EMBL/GenBank/DDBJ databases">
        <title>A high-quality apple genome assembly.</title>
        <authorList>
            <person name="Hu J."/>
        </authorList>
    </citation>
    <scope>NUCLEOTIDE SEQUENCE [LARGE SCALE GENOMIC DNA]</scope>
    <source>
        <strain evidence="2">cv. HFTH1</strain>
        <tissue evidence="1">Young leaf</tissue>
    </source>
</reference>
<sequence>ERARTVLPCDGWVPSAPYDDGGSHGPACRVSPFGSTWLAPPDDGGSLGSSCRVTSTWLSLRKILHGIRARERARTVLPCDGWVPSGSHDDVGSFGPACRVSPLGSTWLSMCGSPMCDRLIGSHVRGRVEMSYIDRINEKRRV</sequence>
<evidence type="ECO:0000313" key="2">
    <source>
        <dbReference type="Proteomes" id="UP000290289"/>
    </source>
</evidence>
<comment type="caution">
    <text evidence="1">The sequence shown here is derived from an EMBL/GenBank/DDBJ whole genome shotgun (WGS) entry which is preliminary data.</text>
</comment>
<dbReference type="EMBL" id="RDQH01000328">
    <property type="protein sequence ID" value="RXI06669.1"/>
    <property type="molecule type" value="Genomic_DNA"/>
</dbReference>
<evidence type="ECO:0000313" key="1">
    <source>
        <dbReference type="EMBL" id="RXI06669.1"/>
    </source>
</evidence>
<proteinExistence type="predicted"/>
<feature type="non-terminal residue" evidence="1">
    <location>
        <position position="1"/>
    </location>
</feature>
<name>A0A498KET9_MALDO</name>
<dbReference type="AlphaFoldDB" id="A0A498KET9"/>
<organism evidence="1 2">
    <name type="scientific">Malus domestica</name>
    <name type="common">Apple</name>
    <name type="synonym">Pyrus malus</name>
    <dbReference type="NCBI Taxonomy" id="3750"/>
    <lineage>
        <taxon>Eukaryota</taxon>
        <taxon>Viridiplantae</taxon>
        <taxon>Streptophyta</taxon>
        <taxon>Embryophyta</taxon>
        <taxon>Tracheophyta</taxon>
        <taxon>Spermatophyta</taxon>
        <taxon>Magnoliopsida</taxon>
        <taxon>eudicotyledons</taxon>
        <taxon>Gunneridae</taxon>
        <taxon>Pentapetalae</taxon>
        <taxon>rosids</taxon>
        <taxon>fabids</taxon>
        <taxon>Rosales</taxon>
        <taxon>Rosaceae</taxon>
        <taxon>Amygdaloideae</taxon>
        <taxon>Maleae</taxon>
        <taxon>Malus</taxon>
    </lineage>
</organism>
<accession>A0A498KET9</accession>
<dbReference type="Proteomes" id="UP000290289">
    <property type="component" value="Chromosome 2"/>
</dbReference>